<dbReference type="AlphaFoldDB" id="C1GYL1"/>
<dbReference type="PANTHER" id="PTHR28108:SF1">
    <property type="entry name" value="SWR1-COMPLEX PROTEIN 3"/>
    <property type="match status" value="1"/>
</dbReference>
<gene>
    <name evidence="3" type="ORF">PAAG_03165</name>
</gene>
<dbReference type="OMA" id="LQYGPPN"/>
<dbReference type="OrthoDB" id="5338195at2759"/>
<feature type="region of interest" description="Disordered" evidence="1">
    <location>
        <begin position="173"/>
        <end position="299"/>
    </location>
</feature>
<reference evidence="3 4" key="1">
    <citation type="journal article" date="2011" name="PLoS Genet.">
        <title>Comparative genomic analysis of human fungal pathogens causing paracoccidioidomycosis.</title>
        <authorList>
            <person name="Desjardins C.A."/>
            <person name="Champion M.D."/>
            <person name="Holder J.W."/>
            <person name="Muszewska A."/>
            <person name="Goldberg J."/>
            <person name="Bailao A.M."/>
            <person name="Brigido M.M."/>
            <person name="Ferreira M.E."/>
            <person name="Garcia A.M."/>
            <person name="Grynberg M."/>
            <person name="Gujja S."/>
            <person name="Heiman D.I."/>
            <person name="Henn M.R."/>
            <person name="Kodira C.D."/>
            <person name="Leon-Narvaez H."/>
            <person name="Longo L.V."/>
            <person name="Ma L.J."/>
            <person name="Malavazi I."/>
            <person name="Matsuo A.L."/>
            <person name="Morais F.V."/>
            <person name="Pereira M."/>
            <person name="Rodriguez-Brito S."/>
            <person name="Sakthikumar S."/>
            <person name="Salem-Izacc S.M."/>
            <person name="Sykes S.M."/>
            <person name="Teixeira M.M."/>
            <person name="Vallejo M.C."/>
            <person name="Walter M.E."/>
            <person name="Yandava C."/>
            <person name="Young S."/>
            <person name="Zeng Q."/>
            <person name="Zucker J."/>
            <person name="Felipe M.S."/>
            <person name="Goldman G.H."/>
            <person name="Haas B.J."/>
            <person name="McEwen J.G."/>
            <person name="Nino-Vega G."/>
            <person name="Puccia R."/>
            <person name="San-Blas G."/>
            <person name="Soares C.M."/>
            <person name="Birren B.W."/>
            <person name="Cuomo C.A."/>
        </authorList>
    </citation>
    <scope>NUCLEOTIDE SEQUENCE [LARGE SCALE GENOMIC DNA]</scope>
    <source>
        <strain evidence="4">ATCC MYA-826 / Pb01</strain>
    </source>
</reference>
<feature type="compositionally biased region" description="Polar residues" evidence="1">
    <location>
        <begin position="228"/>
        <end position="238"/>
    </location>
</feature>
<dbReference type="PANTHER" id="PTHR28108">
    <property type="entry name" value="SWR1-COMPLEX PROTEIN 3"/>
    <property type="match status" value="1"/>
</dbReference>
<organism evidence="3 4">
    <name type="scientific">Paracoccidioides lutzii (strain ATCC MYA-826 / Pb01)</name>
    <name type="common">Paracoccidioides brasiliensis</name>
    <dbReference type="NCBI Taxonomy" id="502779"/>
    <lineage>
        <taxon>Eukaryota</taxon>
        <taxon>Fungi</taxon>
        <taxon>Dikarya</taxon>
        <taxon>Ascomycota</taxon>
        <taxon>Pezizomycotina</taxon>
        <taxon>Eurotiomycetes</taxon>
        <taxon>Eurotiomycetidae</taxon>
        <taxon>Onygenales</taxon>
        <taxon>Ajellomycetaceae</taxon>
        <taxon>Paracoccidioides</taxon>
    </lineage>
</organism>
<evidence type="ECO:0000256" key="1">
    <source>
        <dbReference type="SAM" id="MobiDB-lite"/>
    </source>
</evidence>
<name>C1GYL1_PARBA</name>
<feature type="region of interest" description="Disordered" evidence="1">
    <location>
        <begin position="503"/>
        <end position="592"/>
    </location>
</feature>
<proteinExistence type="predicted"/>
<evidence type="ECO:0000259" key="2">
    <source>
        <dbReference type="Pfam" id="PF24707"/>
    </source>
</evidence>
<feature type="compositionally biased region" description="Pro residues" evidence="1">
    <location>
        <begin position="363"/>
        <end position="376"/>
    </location>
</feature>
<evidence type="ECO:0000313" key="3">
    <source>
        <dbReference type="EMBL" id="EEH41602.1"/>
    </source>
</evidence>
<dbReference type="STRING" id="502779.C1GYL1"/>
<dbReference type="InterPro" id="IPR057558">
    <property type="entry name" value="Swc3_dom"/>
</dbReference>
<feature type="compositionally biased region" description="Polar residues" evidence="1">
    <location>
        <begin position="418"/>
        <end position="440"/>
    </location>
</feature>
<keyword evidence="4" id="KW-1185">Reference proteome</keyword>
<dbReference type="Proteomes" id="UP000002059">
    <property type="component" value="Partially assembled WGS sequence"/>
</dbReference>
<feature type="compositionally biased region" description="Basic and acidic residues" evidence="1">
    <location>
        <begin position="20"/>
        <end position="32"/>
    </location>
</feature>
<dbReference type="HOGENOM" id="CLU_013601_1_0_1"/>
<dbReference type="GO" id="GO:0140849">
    <property type="term" value="F:ATP-dependent H2AZ histone chaperone activity"/>
    <property type="evidence" value="ECO:0007669"/>
    <property type="project" value="InterPro"/>
</dbReference>
<dbReference type="GeneID" id="9097974"/>
<accession>C1GYL1</accession>
<feature type="compositionally biased region" description="Polar residues" evidence="1">
    <location>
        <begin position="377"/>
        <end position="390"/>
    </location>
</feature>
<feature type="region of interest" description="Disordered" evidence="1">
    <location>
        <begin position="1"/>
        <end position="73"/>
    </location>
</feature>
<dbReference type="KEGG" id="pbl:PAAG_03165"/>
<dbReference type="Pfam" id="PF24707">
    <property type="entry name" value="Swc3"/>
    <property type="match status" value="1"/>
</dbReference>
<dbReference type="EMBL" id="KN293999">
    <property type="protein sequence ID" value="EEH41602.1"/>
    <property type="molecule type" value="Genomic_DNA"/>
</dbReference>
<dbReference type="GO" id="GO:0000812">
    <property type="term" value="C:Swr1 complex"/>
    <property type="evidence" value="ECO:0007669"/>
    <property type="project" value="InterPro"/>
</dbReference>
<feature type="domain" description="SWR1-complex protein 3" evidence="2">
    <location>
        <begin position="55"/>
        <end position="155"/>
    </location>
</feature>
<dbReference type="InterPro" id="IPR037651">
    <property type="entry name" value="Swc3"/>
</dbReference>
<dbReference type="eggNOG" id="ENOG502S00J">
    <property type="taxonomic scope" value="Eukaryota"/>
</dbReference>
<feature type="compositionally biased region" description="Basic and acidic residues" evidence="1">
    <location>
        <begin position="48"/>
        <end position="60"/>
    </location>
</feature>
<feature type="region of interest" description="Disordered" evidence="1">
    <location>
        <begin position="668"/>
        <end position="702"/>
    </location>
</feature>
<dbReference type="VEuPathDB" id="FungiDB:PAAG_03165"/>
<protein>
    <recommendedName>
        <fullName evidence="2">SWR1-complex protein 3 domain-containing protein</fullName>
    </recommendedName>
</protein>
<feature type="compositionally biased region" description="Low complexity" evidence="1">
    <location>
        <begin position="248"/>
        <end position="266"/>
    </location>
</feature>
<feature type="region of interest" description="Disordered" evidence="1">
    <location>
        <begin position="339"/>
        <end position="445"/>
    </location>
</feature>
<feature type="compositionally biased region" description="Pro residues" evidence="1">
    <location>
        <begin position="205"/>
        <end position="218"/>
    </location>
</feature>
<feature type="compositionally biased region" description="Low complexity" evidence="1">
    <location>
        <begin position="569"/>
        <end position="581"/>
    </location>
</feature>
<evidence type="ECO:0000313" key="4">
    <source>
        <dbReference type="Proteomes" id="UP000002059"/>
    </source>
</evidence>
<sequence>MGEKRKLPPRGGESAAAKRRVSEAAPKRDTTPSKRKASATPTVPQSPDPEKKALPTKIRDGSPLPTLSKPQQSCPSLREYQSYAESAVLAAALQRSRVKWLNDCIFEKYWTKPSKKKLQPQLAQNPPRESMSKLGPCSIVIEPHHFEVMLYTVRNPQGQAPIQYAPQQRPLVQYAPPNNFHQYQPHPSPVQPRQPYSPNSHTPPASTPPAQRPPPQPPQNQFEQPIQNTSPAPAQASTPHARPEGPTSHSQSRQIQSQPPQARPSQVTPMQDHPYKPPPEPPQPVKTSPDPVIQMLATRAASNPELKALMRVVASSKASQAQLRTFQAHIDELNAILASRKQAEAHHNPPHIEPQQQGQSLAPGPPTVPAQNPAPPSSHQSHSVYSNQPNVPTPTPPARASSSSYASYGHQPPAQPIRSKNTQQPPPQNTHFHQHTSSQLPVAPQKVDPKAVVFEFLAPTPAGNHSSHSTTGDRYLFPANTILDYFPGGTTVIASFLVIKKVDPSAPPPISSNSATGGKRKSKKSKLASATETPAPTDTSISNNTPVPHQGTPNPETQLPQADKHITAKPEAPTTTTTTEGKPPPKPKIKEYYQPVTMRLRANNPRTLEPLARVVNPPAEVRQYMNDIMDRMERADIEYLALRLPHEGATQNGSGDEPAQLIGDQQACGVGSKSKGRGDSGPENGVAVKQEDGGNILPNQGDDVEAVEVEEKLKEFYDMPSGIVPFR</sequence>
<feature type="compositionally biased region" description="Polar residues" evidence="1">
    <location>
        <begin position="532"/>
        <end position="560"/>
    </location>
</feature>
<dbReference type="RefSeq" id="XP_002794620.1">
    <property type="nucleotide sequence ID" value="XM_002794574.1"/>
</dbReference>